<feature type="transmembrane region" description="Helical" evidence="6">
    <location>
        <begin position="21"/>
        <end position="41"/>
    </location>
</feature>
<evidence type="ECO:0000256" key="2">
    <source>
        <dbReference type="ARBA" id="ARBA00022475"/>
    </source>
</evidence>
<dbReference type="InterPro" id="IPR050250">
    <property type="entry name" value="Macrolide_Exporter_MacB"/>
</dbReference>
<keyword evidence="2" id="KW-1003">Cell membrane</keyword>
<dbReference type="GO" id="GO:0022857">
    <property type="term" value="F:transmembrane transporter activity"/>
    <property type="evidence" value="ECO:0007669"/>
    <property type="project" value="TreeGrafter"/>
</dbReference>
<keyword evidence="5 6" id="KW-0472">Membrane</keyword>
<keyword evidence="3 6" id="KW-0812">Transmembrane</keyword>
<feature type="domain" description="MacB-like periplasmic core" evidence="8">
    <location>
        <begin position="426"/>
        <end position="624"/>
    </location>
</feature>
<feature type="transmembrane region" description="Helical" evidence="6">
    <location>
        <begin position="333"/>
        <end position="351"/>
    </location>
</feature>
<organism evidence="9 10">
    <name type="scientific">Larkinella punicea</name>
    <dbReference type="NCBI Taxonomy" id="2315727"/>
    <lineage>
        <taxon>Bacteria</taxon>
        <taxon>Pseudomonadati</taxon>
        <taxon>Bacteroidota</taxon>
        <taxon>Cytophagia</taxon>
        <taxon>Cytophagales</taxon>
        <taxon>Spirosomataceae</taxon>
        <taxon>Larkinella</taxon>
    </lineage>
</organism>
<evidence type="ECO:0000256" key="5">
    <source>
        <dbReference type="ARBA" id="ARBA00023136"/>
    </source>
</evidence>
<evidence type="ECO:0000256" key="4">
    <source>
        <dbReference type="ARBA" id="ARBA00022989"/>
    </source>
</evidence>
<keyword evidence="4 6" id="KW-1133">Transmembrane helix</keyword>
<feature type="transmembrane region" description="Helical" evidence="6">
    <location>
        <begin position="745"/>
        <end position="765"/>
    </location>
</feature>
<gene>
    <name evidence="9" type="ORF">DUE52_30130</name>
</gene>
<dbReference type="Pfam" id="PF02687">
    <property type="entry name" value="FtsX"/>
    <property type="match status" value="2"/>
</dbReference>
<dbReference type="PANTHER" id="PTHR30572:SF18">
    <property type="entry name" value="ABC-TYPE MACROLIDE FAMILY EXPORT SYSTEM PERMEASE COMPONENT 2"/>
    <property type="match status" value="1"/>
</dbReference>
<dbReference type="Pfam" id="PF12704">
    <property type="entry name" value="MacB_PCD"/>
    <property type="match status" value="2"/>
</dbReference>
<dbReference type="PROSITE" id="PS51257">
    <property type="entry name" value="PROKAR_LIPOPROTEIN"/>
    <property type="match status" value="1"/>
</dbReference>
<dbReference type="AlphaFoldDB" id="A0A368JDQ6"/>
<dbReference type="RefSeq" id="WP_114409859.1">
    <property type="nucleotide sequence ID" value="NZ_QOWE01000035.1"/>
</dbReference>
<dbReference type="EMBL" id="QOWE01000035">
    <property type="protein sequence ID" value="RCR65808.1"/>
    <property type="molecule type" value="Genomic_DNA"/>
</dbReference>
<feature type="transmembrane region" description="Helical" evidence="6">
    <location>
        <begin position="713"/>
        <end position="733"/>
    </location>
</feature>
<evidence type="ECO:0000313" key="10">
    <source>
        <dbReference type="Proteomes" id="UP000253383"/>
    </source>
</evidence>
<dbReference type="InterPro" id="IPR003838">
    <property type="entry name" value="ABC3_permease_C"/>
</dbReference>
<name>A0A368JDQ6_9BACT</name>
<evidence type="ECO:0000256" key="3">
    <source>
        <dbReference type="ARBA" id="ARBA00022692"/>
    </source>
</evidence>
<dbReference type="OrthoDB" id="5933722at2"/>
<accession>A0A368JDQ6</accession>
<feature type="domain" description="MacB-like periplasmic core" evidence="8">
    <location>
        <begin position="20"/>
        <end position="236"/>
    </location>
</feature>
<protein>
    <submittedName>
        <fullName evidence="9">ABC transporter permease</fullName>
    </submittedName>
</protein>
<evidence type="ECO:0000313" key="9">
    <source>
        <dbReference type="EMBL" id="RCR65808.1"/>
    </source>
</evidence>
<sequence length="784" mass="87760">MLTSYLKIAWRSLLKNKLFSFINIFGLALGMSCSLMIGLWVNDELSYDRFLPHLDNIFFVRTNSTDTDQGIIYTSTVTPGPLAEVLKRDVPEVLYAAKVQFPEEKLLKVGEKSVKQQGFYATKDFFLLFDYPAVVGSPLVAHSKLDQIIITRRVAEKFFGTTQVLGKRLQFDNKTYYTVGAVIEDLPGNSTFQFDWIINYDVQEEDWKKKWGNSSFMTFVRLDPKAEPAKAEAGMKGIYRRNTDWKEVPVPTLQPMKDVHLYAKYENGKAVGGKIEYVRIFALVALFILLIACVNFMNLATARSAMRAKEVGVRKVVGALRSSLIGQFMSESVLTSLLAVFLALSIVSVVLPTFNAVFSKHLTLNLADPTLWLGILILVLITGFVSGSYPALFLSSLQPIRILKGTLRFGSGAVLFRRTLVIFQFTLSIFLIIGMLAVAHQMEYIRTKNLGLDRENVLYVPLEGDTYAKMEAFRQELIRTPSIASASVTMSLPVNIESTSGDLTWPGQKPDQNSNAATMSVGYDFIKTMNIKLVEGRDFSSARKADSASYIINEAAAKMMGMKNPVGQQVGFWMGKGPIIGLMKDFHLQSLHSPITPLILTLIPGNTSYLLVRTEKGKTTEAIDELERVTREFNPSYPFEYHFLDDAYEKLYRGEQQVNTLINYFGTLAILISCLGLFALAAFTAEQRMKEIGVRKVLGASVSSIVSLVSKDFLKLVLVALLLASPLAWWAISQWLDTFQYRVELSWWLFATAGVLAVFIAFLTVSYQSIKAARMNPVTSLRSE</sequence>
<evidence type="ECO:0000256" key="6">
    <source>
        <dbReference type="SAM" id="Phobius"/>
    </source>
</evidence>
<feature type="transmembrane region" description="Helical" evidence="6">
    <location>
        <begin position="661"/>
        <end position="685"/>
    </location>
</feature>
<comment type="subcellular location">
    <subcellularLocation>
        <location evidence="1">Cell membrane</location>
        <topology evidence="1">Multi-pass membrane protein</topology>
    </subcellularLocation>
</comment>
<evidence type="ECO:0000259" key="7">
    <source>
        <dbReference type="Pfam" id="PF02687"/>
    </source>
</evidence>
<feature type="transmembrane region" description="Helical" evidence="6">
    <location>
        <begin position="371"/>
        <end position="394"/>
    </location>
</feature>
<proteinExistence type="predicted"/>
<evidence type="ECO:0000256" key="1">
    <source>
        <dbReference type="ARBA" id="ARBA00004651"/>
    </source>
</evidence>
<evidence type="ECO:0000259" key="8">
    <source>
        <dbReference type="Pfam" id="PF12704"/>
    </source>
</evidence>
<dbReference type="GO" id="GO:0005886">
    <property type="term" value="C:plasma membrane"/>
    <property type="evidence" value="ECO:0007669"/>
    <property type="project" value="UniProtKB-SubCell"/>
</dbReference>
<dbReference type="PANTHER" id="PTHR30572">
    <property type="entry name" value="MEMBRANE COMPONENT OF TRANSPORTER-RELATED"/>
    <property type="match status" value="1"/>
</dbReference>
<comment type="caution">
    <text evidence="9">The sequence shown here is derived from an EMBL/GenBank/DDBJ whole genome shotgun (WGS) entry which is preliminary data.</text>
</comment>
<feature type="transmembrane region" description="Helical" evidence="6">
    <location>
        <begin position="277"/>
        <end position="299"/>
    </location>
</feature>
<reference evidence="9 10" key="1">
    <citation type="submission" date="2018-07" db="EMBL/GenBank/DDBJ databases">
        <title>Genome analysis of Larkinella rosea.</title>
        <authorList>
            <person name="Zhou Z."/>
            <person name="Wang G."/>
        </authorList>
    </citation>
    <scope>NUCLEOTIDE SEQUENCE [LARGE SCALE GENOMIC DNA]</scope>
    <source>
        <strain evidence="10">zzj9</strain>
    </source>
</reference>
<dbReference type="Proteomes" id="UP000253383">
    <property type="component" value="Unassembled WGS sequence"/>
</dbReference>
<feature type="domain" description="ABC3 transporter permease C-terminal" evidence="7">
    <location>
        <begin position="665"/>
        <end position="777"/>
    </location>
</feature>
<dbReference type="InterPro" id="IPR025857">
    <property type="entry name" value="MacB_PCD"/>
</dbReference>
<keyword evidence="10" id="KW-1185">Reference proteome</keyword>
<feature type="domain" description="ABC3 transporter permease C-terminal" evidence="7">
    <location>
        <begin position="283"/>
        <end position="399"/>
    </location>
</feature>
<feature type="transmembrane region" description="Helical" evidence="6">
    <location>
        <begin position="415"/>
        <end position="439"/>
    </location>
</feature>